<dbReference type="GO" id="GO:0003677">
    <property type="term" value="F:DNA binding"/>
    <property type="evidence" value="ECO:0007669"/>
    <property type="project" value="UniProtKB-KW"/>
</dbReference>
<gene>
    <name evidence="6" type="ORF">SAMN02745883_01798</name>
</gene>
<organism evidence="6 7">
    <name type="scientific">Caminicella sporogenes DSM 14501</name>
    <dbReference type="NCBI Taxonomy" id="1121266"/>
    <lineage>
        <taxon>Bacteria</taxon>
        <taxon>Bacillati</taxon>
        <taxon>Bacillota</taxon>
        <taxon>Clostridia</taxon>
        <taxon>Peptostreptococcales</taxon>
        <taxon>Caminicellaceae</taxon>
        <taxon>Caminicella</taxon>
    </lineage>
</organism>
<evidence type="ECO:0000313" key="6">
    <source>
        <dbReference type="EMBL" id="SHK31892.1"/>
    </source>
</evidence>
<evidence type="ECO:0000256" key="3">
    <source>
        <dbReference type="ARBA" id="ARBA00023125"/>
    </source>
</evidence>
<reference evidence="6 7" key="1">
    <citation type="submission" date="2016-11" db="EMBL/GenBank/DDBJ databases">
        <authorList>
            <person name="Jaros S."/>
            <person name="Januszkiewicz K."/>
            <person name="Wedrychowicz H."/>
        </authorList>
    </citation>
    <scope>NUCLEOTIDE SEQUENCE [LARGE SCALE GENOMIC DNA]</scope>
    <source>
        <strain evidence="6 7">DSM 14501</strain>
    </source>
</reference>
<feature type="domain" description="Type I restriction modification DNA specificity" evidence="5">
    <location>
        <begin position="231"/>
        <end position="391"/>
    </location>
</feature>
<comment type="subunit">
    <text evidence="4">The methyltransferase is composed of M and S polypeptides.</text>
</comment>
<dbReference type="PANTHER" id="PTHR43140:SF1">
    <property type="entry name" value="TYPE I RESTRICTION ENZYME ECOKI SPECIFICITY SUBUNIT"/>
    <property type="match status" value="1"/>
</dbReference>
<evidence type="ECO:0000256" key="2">
    <source>
        <dbReference type="ARBA" id="ARBA00022747"/>
    </source>
</evidence>
<evidence type="ECO:0000313" key="7">
    <source>
        <dbReference type="Proteomes" id="UP000184082"/>
    </source>
</evidence>
<keyword evidence="2" id="KW-0680">Restriction system</keyword>
<evidence type="ECO:0000256" key="4">
    <source>
        <dbReference type="ARBA" id="ARBA00038652"/>
    </source>
</evidence>
<feature type="domain" description="Type I restriction modification DNA specificity" evidence="5">
    <location>
        <begin position="25"/>
        <end position="194"/>
    </location>
</feature>
<sequence>MENGLKPYEEYKQTNIVWNEKTPLHWEVKRGKEIFKYKKEINSKYQCSNILSLTLKGVVKNSENNPIGLVPKDYATYQIFEKGDLVFKLIDLENYKTSRVGFVNQRGIMSPAYIRLQSYVGCNNKYFYYQYYDLYLRGVYNKLGEGVRSTLSGKDLLNLRIVVPPKEEQDQIVRYLDSKLSKINKFFRAKKKQVKLLKELKQAIINQAVTKGLDPNVKIKPSGIEWLGDIPEGWEVRRIKTIVKNTAITTTQKDEDDIYIGLENVESWSGRIINASTETVFDSTAKKYNDGNILFGKLRPYLAKVTIPSKKGVCSGEFLVLETLSGDLYNKFVEYLLRSNSIIELISMSTYGAKMPRAEWDFIGNIKIGLPSLNEQQEIVTYIEAKTRTIDKAIESIKKQIDIITEYRTSLISNVVTGKVDVRGIEVEDFIEESEEDFEDLEEPELLEENIEMGEEE</sequence>
<dbReference type="Proteomes" id="UP000184082">
    <property type="component" value="Unassembled WGS sequence"/>
</dbReference>
<keyword evidence="3" id="KW-0238">DNA-binding</keyword>
<proteinExistence type="inferred from homology"/>
<dbReference type="InterPro" id="IPR051212">
    <property type="entry name" value="Type-I_RE_S_subunit"/>
</dbReference>
<dbReference type="Pfam" id="PF01420">
    <property type="entry name" value="Methylase_S"/>
    <property type="match status" value="2"/>
</dbReference>
<dbReference type="SUPFAM" id="SSF116734">
    <property type="entry name" value="DNA methylase specificity domain"/>
    <property type="match status" value="2"/>
</dbReference>
<dbReference type="InterPro" id="IPR000055">
    <property type="entry name" value="Restrct_endonuc_typeI_TRD"/>
</dbReference>
<dbReference type="RefSeq" id="WP_072967746.1">
    <property type="nucleotide sequence ID" value="NZ_FRAJ01000014.1"/>
</dbReference>
<dbReference type="STRING" id="1121266.SAMN02745883_01798"/>
<dbReference type="EMBL" id="FRAJ01000014">
    <property type="protein sequence ID" value="SHK31892.1"/>
    <property type="molecule type" value="Genomic_DNA"/>
</dbReference>
<comment type="similarity">
    <text evidence="1">Belongs to the type-I restriction system S methylase family.</text>
</comment>
<name>A0A1M6RHG7_9FIRM</name>
<dbReference type="GO" id="GO:0009307">
    <property type="term" value="P:DNA restriction-modification system"/>
    <property type="evidence" value="ECO:0007669"/>
    <property type="project" value="UniProtKB-KW"/>
</dbReference>
<protein>
    <submittedName>
        <fullName evidence="6">Type I restriction enzyme, S subunit</fullName>
    </submittedName>
</protein>
<keyword evidence="7" id="KW-1185">Reference proteome</keyword>
<evidence type="ECO:0000256" key="1">
    <source>
        <dbReference type="ARBA" id="ARBA00010923"/>
    </source>
</evidence>
<dbReference type="PANTHER" id="PTHR43140">
    <property type="entry name" value="TYPE-1 RESTRICTION ENZYME ECOKI SPECIFICITY PROTEIN"/>
    <property type="match status" value="1"/>
</dbReference>
<dbReference type="Gene3D" id="3.90.220.20">
    <property type="entry name" value="DNA methylase specificity domains"/>
    <property type="match status" value="2"/>
</dbReference>
<evidence type="ECO:0000259" key="5">
    <source>
        <dbReference type="Pfam" id="PF01420"/>
    </source>
</evidence>
<dbReference type="InterPro" id="IPR044946">
    <property type="entry name" value="Restrct_endonuc_typeI_TRD_sf"/>
</dbReference>
<accession>A0A1M6RHG7</accession>
<dbReference type="AlphaFoldDB" id="A0A1M6RHG7"/>